<keyword evidence="2" id="KW-0406">Ion transport</keyword>
<comment type="similarity">
    <text evidence="1">Belongs to the bacterial solute-binding protein 1 family.</text>
</comment>
<dbReference type="PANTHER" id="PTHR30006:SF15">
    <property type="entry name" value="IRON-UTILIZATION PERIPLASMIC PROTEIN"/>
    <property type="match status" value="1"/>
</dbReference>
<dbReference type="EMBL" id="VJXY01000023">
    <property type="protein sequence ID" value="MBD6618141.1"/>
    <property type="molecule type" value="Genomic_DNA"/>
</dbReference>
<keyword evidence="4" id="KW-0408">Iron</keyword>
<dbReference type="AlphaFoldDB" id="A0AA40SZG4"/>
<dbReference type="PIRSF" id="PIRSF002825">
    <property type="entry name" value="CfbpA"/>
    <property type="match status" value="1"/>
</dbReference>
<evidence type="ECO:0000256" key="2">
    <source>
        <dbReference type="ARBA" id="ARBA00022496"/>
    </source>
</evidence>
<evidence type="ECO:0000313" key="6">
    <source>
        <dbReference type="EMBL" id="MBD6618141.1"/>
    </source>
</evidence>
<keyword evidence="2" id="KW-0410">Iron transport</keyword>
<organism evidence="6 7">
    <name type="scientific">Komarekiella delphini-convector SJRDD-AB1</name>
    <dbReference type="NCBI Taxonomy" id="2593771"/>
    <lineage>
        <taxon>Bacteria</taxon>
        <taxon>Bacillati</taxon>
        <taxon>Cyanobacteriota</taxon>
        <taxon>Cyanophyceae</taxon>
        <taxon>Nostocales</taxon>
        <taxon>Nostocaceae</taxon>
        <taxon>Komarekiella</taxon>
        <taxon>Komarekiella delphini-convector</taxon>
    </lineage>
</organism>
<feature type="binding site" evidence="4">
    <location>
        <position position="247"/>
    </location>
    <ligand>
        <name>Fe cation</name>
        <dbReference type="ChEBI" id="CHEBI:24875"/>
    </ligand>
</feature>
<dbReference type="Proteomes" id="UP001165986">
    <property type="component" value="Unassembled WGS sequence"/>
</dbReference>
<feature type="binding site" evidence="4">
    <location>
        <position position="248"/>
    </location>
    <ligand>
        <name>Fe cation</name>
        <dbReference type="ChEBI" id="CHEBI:24875"/>
    </ligand>
</feature>
<protein>
    <submittedName>
        <fullName evidence="6">Iron ABC transporter substrate-binding protein</fullName>
    </submittedName>
</protein>
<dbReference type="PANTHER" id="PTHR30006">
    <property type="entry name" value="THIAMINE-BINDING PERIPLASMIC PROTEIN-RELATED"/>
    <property type="match status" value="1"/>
</dbReference>
<keyword evidence="4" id="KW-0479">Metal-binding</keyword>
<evidence type="ECO:0000256" key="3">
    <source>
        <dbReference type="ARBA" id="ARBA00022729"/>
    </source>
</evidence>
<keyword evidence="7" id="KW-1185">Reference proteome</keyword>
<keyword evidence="2" id="KW-0813">Transport</keyword>
<dbReference type="Pfam" id="PF13416">
    <property type="entry name" value="SBP_bac_8"/>
    <property type="match status" value="1"/>
</dbReference>
<keyword evidence="3 5" id="KW-0732">Signal</keyword>
<evidence type="ECO:0000256" key="1">
    <source>
        <dbReference type="ARBA" id="ARBA00008520"/>
    </source>
</evidence>
<gene>
    <name evidence="6" type="ORF">FNW02_20505</name>
</gene>
<dbReference type="CDD" id="cd13543">
    <property type="entry name" value="PBP2_Fbp"/>
    <property type="match status" value="1"/>
</dbReference>
<sequence>MKRRKFVYLVGLATVSGGLAIACNANQTPTNTAESPSSQITPAGTTASSEIEKELVVYSGRNEKLVGELIKQFEQQTGAKIQVRYGDTAELASAILEEGANSPADVFFAQDAGALGAIQKAGKAVQLPTSLLNQVDTTYRSPNGNWVGITGRVRTVDYNTKLVKPEELPSSIFGFTDPKWKGRIGWAPTNGSFQSFVTALRVAEGEDKAKQWLEGIKANNAKVYSNNTSIVEALSRGEIAVGFVNHYYLEQFKQKNPQVPVAHHFTDDLGSLVNVAGVAILTSAKHPNIAQKFVEFMLNENAQTYFASKTYEYPLTSKVAPQGQLKSLQQIQKQGQKIDLSNLSDLDATLKLLQQSQII</sequence>
<comment type="caution">
    <text evidence="6">The sequence shown here is derived from an EMBL/GenBank/DDBJ whole genome shotgun (WGS) entry which is preliminary data.</text>
</comment>
<dbReference type="InterPro" id="IPR006059">
    <property type="entry name" value="SBP"/>
</dbReference>
<dbReference type="Gene3D" id="3.40.190.10">
    <property type="entry name" value="Periplasmic binding protein-like II"/>
    <property type="match status" value="2"/>
</dbReference>
<feature type="chain" id="PRO_5041249331" evidence="5">
    <location>
        <begin position="23"/>
        <end position="359"/>
    </location>
</feature>
<dbReference type="GO" id="GO:0030288">
    <property type="term" value="C:outer membrane-bounded periplasmic space"/>
    <property type="evidence" value="ECO:0007669"/>
    <property type="project" value="TreeGrafter"/>
</dbReference>
<name>A0AA40SZG4_9NOST</name>
<dbReference type="GO" id="GO:0006826">
    <property type="term" value="P:iron ion transport"/>
    <property type="evidence" value="ECO:0007669"/>
    <property type="project" value="UniProtKB-KW"/>
</dbReference>
<accession>A0AA40SZG4</accession>
<dbReference type="PROSITE" id="PS51257">
    <property type="entry name" value="PROKAR_LIPOPROTEIN"/>
    <property type="match status" value="1"/>
</dbReference>
<dbReference type="GO" id="GO:0046872">
    <property type="term" value="F:metal ion binding"/>
    <property type="evidence" value="ECO:0007669"/>
    <property type="project" value="UniProtKB-KW"/>
</dbReference>
<feature type="signal peptide" evidence="5">
    <location>
        <begin position="1"/>
        <end position="22"/>
    </location>
</feature>
<evidence type="ECO:0000256" key="4">
    <source>
        <dbReference type="PIRSR" id="PIRSR002825-1"/>
    </source>
</evidence>
<reference evidence="6" key="1">
    <citation type="submission" date="2019-07" db="EMBL/GenBank/DDBJ databases">
        <title>Toxilogical consequences of a new and cryptic species of cyanobacteria (Komarekiella delphini-convector) recovered from the epidermis of a bottlenose dolphin and 1500 ft. in the air.</title>
        <authorList>
            <person name="Brown A.O."/>
            <person name="Dvorak P."/>
            <person name="Villanueva C.D."/>
            <person name="Foss A.J."/>
            <person name="Garvey A.D."/>
            <person name="Gibson Q.A."/>
            <person name="Johansen J.R."/>
            <person name="Casamatta D.A."/>
        </authorList>
    </citation>
    <scope>NUCLEOTIDE SEQUENCE</scope>
    <source>
        <strain evidence="6">SJRDD-AB1</strain>
    </source>
</reference>
<dbReference type="InterPro" id="IPR026045">
    <property type="entry name" value="Ferric-bd"/>
</dbReference>
<dbReference type="SUPFAM" id="SSF53850">
    <property type="entry name" value="Periplasmic binding protein-like II"/>
    <property type="match status" value="1"/>
</dbReference>
<dbReference type="RefSeq" id="WP_191759361.1">
    <property type="nucleotide sequence ID" value="NZ_VJXY01000023.1"/>
</dbReference>
<evidence type="ECO:0000313" key="7">
    <source>
        <dbReference type="Proteomes" id="UP001165986"/>
    </source>
</evidence>
<evidence type="ECO:0000256" key="5">
    <source>
        <dbReference type="SAM" id="SignalP"/>
    </source>
</evidence>
<proteinExistence type="inferred from homology"/>